<name>A0A9W9YX70_9CNID</name>
<dbReference type="AlphaFoldDB" id="A0A9W9YX70"/>
<dbReference type="GO" id="GO:0046872">
    <property type="term" value="F:metal ion binding"/>
    <property type="evidence" value="ECO:0007669"/>
    <property type="project" value="UniProtKB-KW"/>
</dbReference>
<dbReference type="Pfam" id="PF03492">
    <property type="entry name" value="Methyltransf_7"/>
    <property type="match status" value="1"/>
</dbReference>
<evidence type="ECO:0000256" key="2">
    <source>
        <dbReference type="ARBA" id="ARBA00022842"/>
    </source>
</evidence>
<proteinExistence type="predicted"/>
<evidence type="ECO:0000313" key="4">
    <source>
        <dbReference type="Proteomes" id="UP001163046"/>
    </source>
</evidence>
<keyword evidence="2" id="KW-0460">Magnesium</keyword>
<evidence type="ECO:0000313" key="3">
    <source>
        <dbReference type="EMBL" id="KAJ7369384.1"/>
    </source>
</evidence>
<dbReference type="Proteomes" id="UP001163046">
    <property type="component" value="Unassembled WGS sequence"/>
</dbReference>
<protein>
    <submittedName>
        <fullName evidence="3">Uncharacterized protein</fullName>
    </submittedName>
</protein>
<reference evidence="3" key="1">
    <citation type="submission" date="2023-01" db="EMBL/GenBank/DDBJ databases">
        <title>Genome assembly of the deep-sea coral Lophelia pertusa.</title>
        <authorList>
            <person name="Herrera S."/>
            <person name="Cordes E."/>
        </authorList>
    </citation>
    <scope>NUCLEOTIDE SEQUENCE</scope>
    <source>
        <strain evidence="3">USNM1676648</strain>
        <tissue evidence="3">Polyp</tissue>
    </source>
</reference>
<dbReference type="GO" id="GO:0008168">
    <property type="term" value="F:methyltransferase activity"/>
    <property type="evidence" value="ECO:0007669"/>
    <property type="project" value="InterPro"/>
</dbReference>
<evidence type="ECO:0000256" key="1">
    <source>
        <dbReference type="ARBA" id="ARBA00022723"/>
    </source>
</evidence>
<gene>
    <name evidence="3" type="ORF">OS493_039449</name>
</gene>
<dbReference type="OrthoDB" id="1890922at2759"/>
<dbReference type="EMBL" id="MU827020">
    <property type="protein sequence ID" value="KAJ7369384.1"/>
    <property type="molecule type" value="Genomic_DNA"/>
</dbReference>
<keyword evidence="1" id="KW-0479">Metal-binding</keyword>
<dbReference type="InterPro" id="IPR029063">
    <property type="entry name" value="SAM-dependent_MTases_sf"/>
</dbReference>
<dbReference type="Gene3D" id="1.10.1200.270">
    <property type="entry name" value="Methyltransferase, alpha-helical capping domain"/>
    <property type="match status" value="1"/>
</dbReference>
<dbReference type="SUPFAM" id="SSF53335">
    <property type="entry name" value="S-adenosyl-L-methionine-dependent methyltransferases"/>
    <property type="match status" value="1"/>
</dbReference>
<dbReference type="InterPro" id="IPR042086">
    <property type="entry name" value="MeTrfase_capping"/>
</dbReference>
<organism evidence="3 4">
    <name type="scientific">Desmophyllum pertusum</name>
    <dbReference type="NCBI Taxonomy" id="174260"/>
    <lineage>
        <taxon>Eukaryota</taxon>
        <taxon>Metazoa</taxon>
        <taxon>Cnidaria</taxon>
        <taxon>Anthozoa</taxon>
        <taxon>Hexacorallia</taxon>
        <taxon>Scleractinia</taxon>
        <taxon>Caryophylliina</taxon>
        <taxon>Caryophylliidae</taxon>
        <taxon>Desmophyllum</taxon>
    </lineage>
</organism>
<sequence>MSSSRDTFSPHSHIPYGADGSGFYSDNTIGCYNVILESVPLVLESVKSASVKPGSVFTIADYGCADGGTSMSLLYACVKELRKSYGDDLPIHVIYEDQPVNDFKSLYFRLEGLIPGPESYVLDFPNVFVTTCGTSFYSQCLPPQSVNLVFSSTALHWLRDKPCNVTGALHHTMITLPEEAEKFRNQAAKDWETFLLARAKELAPGGRMVLVQLTVDEEGQFVGTTKNTPSSMHHTMRDLWKGLVHDGLITQDEFDKTTFVNYYRTVNEFKKPFESVDSSSPVRKAGLTIVSIETKVVTCPYRDKWLMNGGNPNAHALWFIPATRTWSNSTFTSGLSDSRSPEGKANIVDEFFKRYENLVAKRPEDHGMDYVHAYMVIAKN</sequence>
<accession>A0A9W9YX70</accession>
<dbReference type="Gene3D" id="3.40.50.150">
    <property type="entry name" value="Vaccinia Virus protein VP39"/>
    <property type="match status" value="1"/>
</dbReference>
<keyword evidence="4" id="KW-1185">Reference proteome</keyword>
<dbReference type="InterPro" id="IPR005299">
    <property type="entry name" value="MeTrfase_7"/>
</dbReference>
<dbReference type="PANTHER" id="PTHR31009">
    <property type="entry name" value="S-ADENOSYL-L-METHIONINE:CARBOXYL METHYLTRANSFERASE FAMILY PROTEIN"/>
    <property type="match status" value="1"/>
</dbReference>
<comment type="caution">
    <text evidence="3">The sequence shown here is derived from an EMBL/GenBank/DDBJ whole genome shotgun (WGS) entry which is preliminary data.</text>
</comment>